<evidence type="ECO:0000256" key="2">
    <source>
        <dbReference type="ARBA" id="ARBA00023284"/>
    </source>
</evidence>
<organism evidence="5 6">
    <name type="scientific">Pedobacter riviphilus</name>
    <dbReference type="NCBI Taxonomy" id="2766984"/>
    <lineage>
        <taxon>Bacteria</taxon>
        <taxon>Pseudomonadati</taxon>
        <taxon>Bacteroidota</taxon>
        <taxon>Sphingobacteriia</taxon>
        <taxon>Sphingobacteriales</taxon>
        <taxon>Sphingobacteriaceae</taxon>
        <taxon>Pedobacter</taxon>
    </lineage>
</organism>
<dbReference type="Pfam" id="PF13899">
    <property type="entry name" value="Thioredoxin_7"/>
    <property type="match status" value="1"/>
</dbReference>
<dbReference type="RefSeq" id="WP_190328841.1">
    <property type="nucleotide sequence ID" value="NZ_CP061171.1"/>
</dbReference>
<feature type="chain" id="PRO_5047309611" evidence="3">
    <location>
        <begin position="31"/>
        <end position="424"/>
    </location>
</feature>
<dbReference type="InterPro" id="IPR036249">
    <property type="entry name" value="Thioredoxin-like_sf"/>
</dbReference>
<dbReference type="InterPro" id="IPR051099">
    <property type="entry name" value="AGR/TXD"/>
</dbReference>
<dbReference type="InterPro" id="IPR013766">
    <property type="entry name" value="Thioredoxin_domain"/>
</dbReference>
<dbReference type="SUPFAM" id="SSF52833">
    <property type="entry name" value="Thioredoxin-like"/>
    <property type="match status" value="1"/>
</dbReference>
<keyword evidence="1 3" id="KW-0732">Signal</keyword>
<feature type="signal peptide" evidence="3">
    <location>
        <begin position="1"/>
        <end position="30"/>
    </location>
</feature>
<dbReference type="PANTHER" id="PTHR15337:SF11">
    <property type="entry name" value="THIOREDOXIN DOMAIN-CONTAINING PROTEIN"/>
    <property type="match status" value="1"/>
</dbReference>
<dbReference type="PANTHER" id="PTHR15337">
    <property type="entry name" value="ANTERIOR GRADIENT PROTEIN-RELATED"/>
    <property type="match status" value="1"/>
</dbReference>
<sequence>MGFLGDIYFMKMRLFSLLLIFSGLATIAAAQTAGPNGIKFFKGDWKSLLKESARQGKPIFVDVYTDWCLPCKRMEREVFVSNEVAQIYNSSFISYRLNAERGEGIKLADSYAVKAYPTYLFLDTLGNLVYRNGDYLKASEFITAGKEALNQFKVRDLAEMEARFKDGDRNKDFLKRLVIKRRQMGLDNAEILNVYVPQISDDERNAASTLHFLSENIGSTPSDALAVILKHINGVPKGDQQLVAQKLYDKLLYYALGRAVKDRRVDDAKHYLTYVEILRPLLAEKQLPSVDNLALHYYHTARDTSGLKKVGYRIAEKQMSIPLDSIRVKDKILFEQAMWPFLSGKEDGTKIPNFEEEKKLAAVQYSANIATILYTVSDFFKQDLHKSDKSLLDALKWMQFASQIYKKESIERLRSELEAISAGK</sequence>
<protein>
    <submittedName>
        <fullName evidence="5">Thioredoxin family protein</fullName>
    </submittedName>
</protein>
<reference evidence="5 6" key="1">
    <citation type="submission" date="2020-09" db="EMBL/GenBank/DDBJ databases">
        <title>Pedobacter sp. SW-16 isolated from soil near Yeocheon.</title>
        <authorList>
            <person name="Im H.S."/>
            <person name="Joung Y."/>
            <person name="Lee S.-S."/>
        </authorList>
    </citation>
    <scope>NUCLEOTIDE SEQUENCE [LARGE SCALE GENOMIC DNA]</scope>
    <source>
        <strain evidence="5 6">SW-16</strain>
    </source>
</reference>
<evidence type="ECO:0000256" key="3">
    <source>
        <dbReference type="SAM" id="SignalP"/>
    </source>
</evidence>
<proteinExistence type="predicted"/>
<keyword evidence="6" id="KW-1185">Reference proteome</keyword>
<feature type="domain" description="Thioredoxin" evidence="4">
    <location>
        <begin position="18"/>
        <end position="150"/>
    </location>
</feature>
<evidence type="ECO:0000313" key="6">
    <source>
        <dbReference type="Proteomes" id="UP000516439"/>
    </source>
</evidence>
<evidence type="ECO:0000259" key="4">
    <source>
        <dbReference type="PROSITE" id="PS51352"/>
    </source>
</evidence>
<evidence type="ECO:0000313" key="5">
    <source>
        <dbReference type="EMBL" id="QNR86763.1"/>
    </source>
</evidence>
<dbReference type="PROSITE" id="PS00194">
    <property type="entry name" value="THIOREDOXIN_1"/>
    <property type="match status" value="1"/>
</dbReference>
<dbReference type="Proteomes" id="UP000516439">
    <property type="component" value="Chromosome"/>
</dbReference>
<dbReference type="PROSITE" id="PS51352">
    <property type="entry name" value="THIOREDOXIN_2"/>
    <property type="match status" value="1"/>
</dbReference>
<name>A0ABX6TMG7_9SPHI</name>
<dbReference type="Gene3D" id="3.40.30.10">
    <property type="entry name" value="Glutaredoxin"/>
    <property type="match status" value="1"/>
</dbReference>
<keyword evidence="2" id="KW-0676">Redox-active center</keyword>
<gene>
    <name evidence="5" type="ORF">H9N25_10440</name>
</gene>
<accession>A0ABX6TMG7</accession>
<dbReference type="EMBL" id="CP061171">
    <property type="protein sequence ID" value="QNR86763.1"/>
    <property type="molecule type" value="Genomic_DNA"/>
</dbReference>
<evidence type="ECO:0000256" key="1">
    <source>
        <dbReference type="ARBA" id="ARBA00022729"/>
    </source>
</evidence>
<dbReference type="InterPro" id="IPR017937">
    <property type="entry name" value="Thioredoxin_CS"/>
</dbReference>